<dbReference type="RefSeq" id="WP_015826300.1">
    <property type="nucleotide sequence ID" value="NC_012982.1"/>
</dbReference>
<reference evidence="5" key="1">
    <citation type="journal article" date="2011" name="J. Bacteriol.">
        <title>Genome sequences of eight morphologically diverse alphaproteobacteria.</title>
        <authorList>
            <consortium name="US DOE Joint Genome Institute"/>
            <person name="Brown P.J."/>
            <person name="Kysela D.T."/>
            <person name="Buechlein A."/>
            <person name="Hemmerich C."/>
            <person name="Brun Y.V."/>
        </authorList>
    </citation>
    <scope>NUCLEOTIDE SEQUENCE [LARGE SCALE GENOMIC DNA]</scope>
    <source>
        <strain evidence="5">ATCC 49814 / DSM 5838 / IFAM 1418</strain>
    </source>
</reference>
<feature type="domain" description="Putative collagen-binding" evidence="2">
    <location>
        <begin position="355"/>
        <end position="447"/>
    </location>
</feature>
<dbReference type="Pfam" id="PF12904">
    <property type="entry name" value="Collagen_bind_2"/>
    <property type="match status" value="1"/>
</dbReference>
<dbReference type="STRING" id="582402.Hbal_0448"/>
<dbReference type="PANTHER" id="PTHR37836:SF3">
    <property type="entry name" value="ENDOGLUCANASE"/>
    <property type="match status" value="1"/>
</dbReference>
<evidence type="ECO:0000259" key="3">
    <source>
        <dbReference type="Pfam" id="PF13204"/>
    </source>
</evidence>
<keyword evidence="5" id="KW-1185">Reference proteome</keyword>
<feature type="signal peptide" evidence="1">
    <location>
        <begin position="1"/>
        <end position="21"/>
    </location>
</feature>
<dbReference type="KEGG" id="hba:Hbal_0448"/>
<organism evidence="4 5">
    <name type="scientific">Hirschia baltica (strain ATCC 49814 / DSM 5838 / IFAM 1418)</name>
    <dbReference type="NCBI Taxonomy" id="582402"/>
    <lineage>
        <taxon>Bacteria</taxon>
        <taxon>Pseudomonadati</taxon>
        <taxon>Pseudomonadota</taxon>
        <taxon>Alphaproteobacteria</taxon>
        <taxon>Hyphomonadales</taxon>
        <taxon>Hyphomonadaceae</taxon>
        <taxon>Hirschia</taxon>
    </lineage>
</organism>
<dbReference type="eggNOG" id="COG2730">
    <property type="taxonomic scope" value="Bacteria"/>
</dbReference>
<dbReference type="Proteomes" id="UP000002745">
    <property type="component" value="Chromosome"/>
</dbReference>
<dbReference type="InterPro" id="IPR024749">
    <property type="entry name" value="Collagen-bd_put"/>
</dbReference>
<dbReference type="Pfam" id="PF13204">
    <property type="entry name" value="Apiosidase"/>
    <property type="match status" value="1"/>
</dbReference>
<evidence type="ECO:0000313" key="4">
    <source>
        <dbReference type="EMBL" id="ACT58150.1"/>
    </source>
</evidence>
<evidence type="ECO:0000313" key="5">
    <source>
        <dbReference type="Proteomes" id="UP000002745"/>
    </source>
</evidence>
<accession>C6XMY0</accession>
<gene>
    <name evidence="4" type="ordered locus">Hbal_0448</name>
</gene>
<name>C6XMY0_HIRBI</name>
<dbReference type="InterPro" id="IPR017853">
    <property type="entry name" value="GH"/>
</dbReference>
<dbReference type="InterPro" id="IPR025277">
    <property type="entry name" value="Apiosidase-like_cat_dom"/>
</dbReference>
<dbReference type="Gene3D" id="3.20.20.80">
    <property type="entry name" value="Glycosidases"/>
    <property type="match status" value="1"/>
</dbReference>
<dbReference type="EMBL" id="CP001678">
    <property type="protein sequence ID" value="ACT58150.1"/>
    <property type="molecule type" value="Genomic_DNA"/>
</dbReference>
<dbReference type="PANTHER" id="PTHR37836">
    <property type="entry name" value="LMO1036 PROTEIN"/>
    <property type="match status" value="1"/>
</dbReference>
<sequence>MKILSALFACTILSGAPFVAAYAQNQLEVSDNGRYLQRETGEPFFYMGDTAWAIFHRLNKEEVDQYLTDRAEKGFTVIQAVVLSELNGIYTPNANGDMPLTDLDPAQPNEAYFKHVDYVVEKANSLGMTVGMLPSWGHYWRDGDRLIFTPENAKTFGKFLGKRYQENDVIWILGGDSNARSDAERANIEAMAIGLGVGDKGKHLITFHPRGPGQSSVQFKDAEWLDFYMNQSSHAAPNHDTGLYAEYDRSLDVVKPTLDGEPRYEGIPVGFYNKGHDPRIRFNDDDARQAAWWSVLAGAAGHTYGNNNVWQMWSPKHEPAIGANIPWSEAIEHPGARQMGYMRRFMEEHHFETLVPDQSLILDGPVHGAAKIRAARSEDGARIIAYSPRGEALTLDLNNLSSAMHKQVWFDPRYGVSYEFRNEQSHGIQSFVPPTSGKGEDWVLLLEASPKE</sequence>
<feature type="domain" description="Apiosidase-like catalytic" evidence="3">
    <location>
        <begin position="30"/>
        <end position="351"/>
    </location>
</feature>
<feature type="chain" id="PRO_5002974027" description="DUF4038 domain-containing protein" evidence="1">
    <location>
        <begin position="22"/>
        <end position="452"/>
    </location>
</feature>
<evidence type="ECO:0008006" key="6">
    <source>
        <dbReference type="Google" id="ProtNLM"/>
    </source>
</evidence>
<evidence type="ECO:0000259" key="2">
    <source>
        <dbReference type="Pfam" id="PF12904"/>
    </source>
</evidence>
<dbReference type="HOGENOM" id="CLU_023504_0_0_5"/>
<dbReference type="AlphaFoldDB" id="C6XMY0"/>
<dbReference type="SUPFAM" id="SSF51445">
    <property type="entry name" value="(Trans)glycosidases"/>
    <property type="match status" value="1"/>
</dbReference>
<keyword evidence="1" id="KW-0732">Signal</keyword>
<protein>
    <recommendedName>
        <fullName evidence="6">DUF4038 domain-containing protein</fullName>
    </recommendedName>
</protein>
<proteinExistence type="predicted"/>
<evidence type="ECO:0000256" key="1">
    <source>
        <dbReference type="SAM" id="SignalP"/>
    </source>
</evidence>